<gene>
    <name evidence="1" type="ORF">M0812_18325</name>
</gene>
<reference evidence="1" key="1">
    <citation type="submission" date="2022-08" db="EMBL/GenBank/DDBJ databases">
        <title>Novel sulphate-reducing endosymbionts in the free-living metamonad Anaeramoeba.</title>
        <authorList>
            <person name="Jerlstrom-Hultqvist J."/>
            <person name="Cepicka I."/>
            <person name="Gallot-Lavallee L."/>
            <person name="Salas-Leiva D."/>
            <person name="Curtis B.A."/>
            <person name="Zahonova K."/>
            <person name="Pipaliya S."/>
            <person name="Dacks J."/>
            <person name="Roger A.J."/>
        </authorList>
    </citation>
    <scope>NUCLEOTIDE SEQUENCE</scope>
    <source>
        <strain evidence="1">Busselton2</strain>
    </source>
</reference>
<organism evidence="1 2">
    <name type="scientific">Anaeramoeba flamelloides</name>
    <dbReference type="NCBI Taxonomy" id="1746091"/>
    <lineage>
        <taxon>Eukaryota</taxon>
        <taxon>Metamonada</taxon>
        <taxon>Anaeramoebidae</taxon>
        <taxon>Anaeramoeba</taxon>
    </lineage>
</organism>
<evidence type="ECO:0000313" key="2">
    <source>
        <dbReference type="Proteomes" id="UP001146793"/>
    </source>
</evidence>
<dbReference type="Proteomes" id="UP001146793">
    <property type="component" value="Unassembled WGS sequence"/>
</dbReference>
<accession>A0AAV7Z2E0</accession>
<comment type="caution">
    <text evidence="1">The sequence shown here is derived from an EMBL/GenBank/DDBJ whole genome shotgun (WGS) entry which is preliminary data.</text>
</comment>
<dbReference type="AlphaFoldDB" id="A0AAV7Z2E0"/>
<protein>
    <submittedName>
        <fullName evidence="1">Uncharacterized protein</fullName>
    </submittedName>
</protein>
<proteinExistence type="predicted"/>
<name>A0AAV7Z2E0_9EUKA</name>
<evidence type="ECO:0000313" key="1">
    <source>
        <dbReference type="EMBL" id="KAJ3436268.1"/>
    </source>
</evidence>
<sequence>MTKKYAIYVVPDETFKYESISKGINRLCSHITFSRFSTENNNGIKKFLSWYKKKTNGTDNNILWQPSKDTLSATKTTIHFKSQNLMYLRSKLSKFNVQNLKINWHITCSAGVPQGYNFDQTKFFLIMINLEGKKVTWLEEKRTPFFNLHQTNQNKKKEKQKTKN</sequence>
<dbReference type="EMBL" id="JANTQA010000036">
    <property type="protein sequence ID" value="KAJ3436268.1"/>
    <property type="molecule type" value="Genomic_DNA"/>
</dbReference>